<evidence type="ECO:0000313" key="7">
    <source>
        <dbReference type="Proteomes" id="UP001610334"/>
    </source>
</evidence>
<evidence type="ECO:0000256" key="5">
    <source>
        <dbReference type="ARBA" id="ARBA00023002"/>
    </source>
</evidence>
<sequence length="369" mass="41732">MPEMKTVAVIGLGASGLVTMKNLTEEGFDVSGFERSSSIGGVWSYEDTLTKTTALKSTCANGSKYKFCFTDFPYSSGSTTPPILQLQNQLHTVQTEWNFNDNLPPFTQRLPLMNDNIVAAMHEGRIIPVSNLTQVLDAQTVLLSDGTTISDLDAIICCTGYKPDFSILGNYEAQFSRIYHCLLKDHSEGDSSAPSSARFLPRLYQNIFSLDYPDSLAYICGVGFQMPMFHVYDLASMALAQVWKGAVPLPPLETMRAQVEQHYQWIVSRARQGSIHPDLVQASEWYLRANETAGTGVYQKLGYGVERWKFWWRDRVFCNTLMYEMFSPHTYRLFDGSRRRKWDGARAEILRVIKEINEMGSDVGREKEP</sequence>
<proteinExistence type="inferred from homology"/>
<protein>
    <submittedName>
        <fullName evidence="6">Uncharacterized protein</fullName>
    </submittedName>
</protein>
<comment type="similarity">
    <text evidence="1">Belongs to the FMO family.</text>
</comment>
<keyword evidence="4" id="KW-0521">NADP</keyword>
<dbReference type="SUPFAM" id="SSF51905">
    <property type="entry name" value="FAD/NAD(P)-binding domain"/>
    <property type="match status" value="1"/>
</dbReference>
<reference evidence="6 7" key="1">
    <citation type="submission" date="2024-07" db="EMBL/GenBank/DDBJ databases">
        <title>Section-level genome sequencing and comparative genomics of Aspergillus sections Usti and Cavernicolus.</title>
        <authorList>
            <consortium name="Lawrence Berkeley National Laboratory"/>
            <person name="Nybo J.L."/>
            <person name="Vesth T.C."/>
            <person name="Theobald S."/>
            <person name="Frisvad J.C."/>
            <person name="Larsen T.O."/>
            <person name="Kjaerboelling I."/>
            <person name="Rothschild-Mancinelli K."/>
            <person name="Lyhne E.K."/>
            <person name="Kogle M.E."/>
            <person name="Barry K."/>
            <person name="Clum A."/>
            <person name="Na H."/>
            <person name="Ledsgaard L."/>
            <person name="Lin J."/>
            <person name="Lipzen A."/>
            <person name="Kuo A."/>
            <person name="Riley R."/>
            <person name="Mondo S."/>
            <person name="Labutti K."/>
            <person name="Haridas S."/>
            <person name="Pangalinan J."/>
            <person name="Salamov A.A."/>
            <person name="Simmons B.A."/>
            <person name="Magnuson J.K."/>
            <person name="Chen J."/>
            <person name="Drula E."/>
            <person name="Henrissat B."/>
            <person name="Wiebenga A."/>
            <person name="Lubbers R.J."/>
            <person name="Gomes A.C."/>
            <person name="Makela M.R."/>
            <person name="Stajich J."/>
            <person name="Grigoriev I.V."/>
            <person name="Mortensen U.H."/>
            <person name="De Vries R.P."/>
            <person name="Baker S.E."/>
            <person name="Andersen M.R."/>
        </authorList>
    </citation>
    <scope>NUCLEOTIDE SEQUENCE [LARGE SCALE GENOMIC DNA]</scope>
    <source>
        <strain evidence="6 7">CBS 588.65</strain>
    </source>
</reference>
<evidence type="ECO:0000313" key="6">
    <source>
        <dbReference type="EMBL" id="KAL2813015.1"/>
    </source>
</evidence>
<accession>A0ABR4HCJ6</accession>
<dbReference type="Proteomes" id="UP001610334">
    <property type="component" value="Unassembled WGS sequence"/>
</dbReference>
<dbReference type="EMBL" id="JBFXLT010000043">
    <property type="protein sequence ID" value="KAL2813015.1"/>
    <property type="molecule type" value="Genomic_DNA"/>
</dbReference>
<evidence type="ECO:0000256" key="4">
    <source>
        <dbReference type="ARBA" id="ARBA00022857"/>
    </source>
</evidence>
<name>A0ABR4HCJ6_9EURO</name>
<evidence type="ECO:0000256" key="2">
    <source>
        <dbReference type="ARBA" id="ARBA00022630"/>
    </source>
</evidence>
<dbReference type="InterPro" id="IPR020946">
    <property type="entry name" value="Flavin_mOase-like"/>
</dbReference>
<keyword evidence="5" id="KW-0560">Oxidoreductase</keyword>
<gene>
    <name evidence="6" type="ORF">BJX63DRAFT_432303</name>
</gene>
<dbReference type="PANTHER" id="PTHR23023">
    <property type="entry name" value="DIMETHYLANILINE MONOOXYGENASE"/>
    <property type="match status" value="1"/>
</dbReference>
<organism evidence="6 7">
    <name type="scientific">Aspergillus granulosus</name>
    <dbReference type="NCBI Taxonomy" id="176169"/>
    <lineage>
        <taxon>Eukaryota</taxon>
        <taxon>Fungi</taxon>
        <taxon>Dikarya</taxon>
        <taxon>Ascomycota</taxon>
        <taxon>Pezizomycotina</taxon>
        <taxon>Eurotiomycetes</taxon>
        <taxon>Eurotiomycetidae</taxon>
        <taxon>Eurotiales</taxon>
        <taxon>Aspergillaceae</taxon>
        <taxon>Aspergillus</taxon>
        <taxon>Aspergillus subgen. Nidulantes</taxon>
    </lineage>
</organism>
<keyword evidence="2" id="KW-0285">Flavoprotein</keyword>
<keyword evidence="3" id="KW-0274">FAD</keyword>
<keyword evidence="7" id="KW-1185">Reference proteome</keyword>
<dbReference type="PRINTS" id="PR00419">
    <property type="entry name" value="ADXRDTASE"/>
</dbReference>
<dbReference type="InterPro" id="IPR000960">
    <property type="entry name" value="Flavin_mOase"/>
</dbReference>
<dbReference type="PIRSF" id="PIRSF000332">
    <property type="entry name" value="FMO"/>
    <property type="match status" value="1"/>
</dbReference>
<dbReference type="Gene3D" id="3.50.50.60">
    <property type="entry name" value="FAD/NAD(P)-binding domain"/>
    <property type="match status" value="3"/>
</dbReference>
<evidence type="ECO:0000256" key="3">
    <source>
        <dbReference type="ARBA" id="ARBA00022827"/>
    </source>
</evidence>
<evidence type="ECO:0000256" key="1">
    <source>
        <dbReference type="ARBA" id="ARBA00009183"/>
    </source>
</evidence>
<comment type="caution">
    <text evidence="6">The sequence shown here is derived from an EMBL/GenBank/DDBJ whole genome shotgun (WGS) entry which is preliminary data.</text>
</comment>
<dbReference type="InterPro" id="IPR050346">
    <property type="entry name" value="FMO-like"/>
</dbReference>
<dbReference type="InterPro" id="IPR036188">
    <property type="entry name" value="FAD/NAD-bd_sf"/>
</dbReference>
<dbReference type="Pfam" id="PF00743">
    <property type="entry name" value="FMO-like"/>
    <property type="match status" value="1"/>
</dbReference>